<reference evidence="3 4" key="1">
    <citation type="journal article" date="2015" name="Genome Announc.">
        <title>Expanding the biotechnology potential of lactobacilli through comparative genomics of 213 strains and associated genera.</title>
        <authorList>
            <person name="Sun Z."/>
            <person name="Harris H.M."/>
            <person name="McCann A."/>
            <person name="Guo C."/>
            <person name="Argimon S."/>
            <person name="Zhang W."/>
            <person name="Yang X."/>
            <person name="Jeffery I.B."/>
            <person name="Cooney J.C."/>
            <person name="Kagawa T.F."/>
            <person name="Liu W."/>
            <person name="Song Y."/>
            <person name="Salvetti E."/>
            <person name="Wrobel A."/>
            <person name="Rasinkangas P."/>
            <person name="Parkhill J."/>
            <person name="Rea M.C."/>
            <person name="O'Sullivan O."/>
            <person name="Ritari J."/>
            <person name="Douillard F.P."/>
            <person name="Paul Ross R."/>
            <person name="Yang R."/>
            <person name="Briner A.E."/>
            <person name="Felis G.E."/>
            <person name="de Vos W.M."/>
            <person name="Barrangou R."/>
            <person name="Klaenhammer T.R."/>
            <person name="Caufield P.W."/>
            <person name="Cui Y."/>
            <person name="Zhang H."/>
            <person name="O'Toole P.W."/>
        </authorList>
    </citation>
    <scope>NUCLEOTIDE SEQUENCE [LARGE SCALE GENOMIC DNA]</scope>
    <source>
        <strain evidence="1 4">ATCC BAA-66</strain>
        <strain evidence="2 3">DSM 13344</strain>
    </source>
</reference>
<proteinExistence type="predicted"/>
<dbReference type="EMBL" id="JQAT01000001">
    <property type="protein sequence ID" value="KRN29571.1"/>
    <property type="molecule type" value="Genomic_DNA"/>
</dbReference>
<dbReference type="Proteomes" id="UP000051645">
    <property type="component" value="Unassembled WGS sequence"/>
</dbReference>
<evidence type="ECO:0000313" key="2">
    <source>
        <dbReference type="EMBL" id="KRN33899.1"/>
    </source>
</evidence>
<organism evidence="2 3">
    <name type="scientific">Lactobacillus selangorensis</name>
    <dbReference type="NCBI Taxonomy" id="81857"/>
    <lineage>
        <taxon>Bacteria</taxon>
        <taxon>Bacillati</taxon>
        <taxon>Bacillota</taxon>
        <taxon>Bacilli</taxon>
        <taxon>Lactobacillales</taxon>
        <taxon>Lactobacillaceae</taxon>
        <taxon>Lactobacillus</taxon>
    </lineage>
</organism>
<evidence type="ECO:0000313" key="1">
    <source>
        <dbReference type="EMBL" id="KRN29571.1"/>
    </source>
</evidence>
<gene>
    <name evidence="1" type="ORF">IV38_GL000457</name>
    <name evidence="2" type="ORF">IV40_GL000211</name>
</gene>
<dbReference type="PATRIC" id="fig|81857.3.peg.461"/>
<sequence>MAQQIDLNSPEFEQIEMVLKRPINDLFAQKYPFKNEHFHQIKPGIWVLPATKTIKTDYWFMSMTTNGGQTILGFADTTTDTHGKPEFRDMMSTGMGIRRIREINEAAGNDILRYLYQFKQDGVGTLHKLQK</sequence>
<dbReference type="EMBL" id="JQAZ01000001">
    <property type="protein sequence ID" value="KRN33899.1"/>
    <property type="molecule type" value="Genomic_DNA"/>
</dbReference>
<evidence type="ECO:0000313" key="4">
    <source>
        <dbReference type="Proteomes" id="UP000051751"/>
    </source>
</evidence>
<keyword evidence="3" id="KW-1185">Reference proteome</keyword>
<dbReference type="STRING" id="81857.IV38_GL000457"/>
<dbReference type="Proteomes" id="UP000051751">
    <property type="component" value="Unassembled WGS sequence"/>
</dbReference>
<name>A0A0R2G210_9LACO</name>
<accession>A0A0R2G210</accession>
<evidence type="ECO:0000313" key="3">
    <source>
        <dbReference type="Proteomes" id="UP000051645"/>
    </source>
</evidence>
<dbReference type="OrthoDB" id="2246572at2"/>
<protein>
    <submittedName>
        <fullName evidence="2">Uncharacterized protein</fullName>
    </submittedName>
</protein>
<dbReference type="RefSeq" id="WP_057768514.1">
    <property type="nucleotide sequence ID" value="NZ_JQAT01000001.1"/>
</dbReference>
<dbReference type="AlphaFoldDB" id="A0A0R2G210"/>
<comment type="caution">
    <text evidence="2">The sequence shown here is derived from an EMBL/GenBank/DDBJ whole genome shotgun (WGS) entry which is preliminary data.</text>
</comment>